<name>A0A165GRU8_XYLHT</name>
<dbReference type="InterPro" id="IPR054208">
    <property type="entry name" value="DUF6914"/>
</dbReference>
<proteinExistence type="predicted"/>
<protein>
    <submittedName>
        <fullName evidence="1">Uncharacterized protein</fullName>
    </submittedName>
</protein>
<dbReference type="OrthoDB" id="3016366at2759"/>
<reference evidence="1 2" key="1">
    <citation type="journal article" date="2016" name="Fungal Biol.">
        <title>The genome of Xylona heveae provides a window into fungal endophytism.</title>
        <authorList>
            <person name="Gazis R."/>
            <person name="Kuo A."/>
            <person name="Riley R."/>
            <person name="LaButti K."/>
            <person name="Lipzen A."/>
            <person name="Lin J."/>
            <person name="Amirebrahimi M."/>
            <person name="Hesse C.N."/>
            <person name="Spatafora J.W."/>
            <person name="Henrissat B."/>
            <person name="Hainaut M."/>
            <person name="Grigoriev I.V."/>
            <person name="Hibbett D.S."/>
        </authorList>
    </citation>
    <scope>NUCLEOTIDE SEQUENCE [LARGE SCALE GENOMIC DNA]</scope>
    <source>
        <strain evidence="1 2">TC161</strain>
    </source>
</reference>
<dbReference type="Pfam" id="PF21858">
    <property type="entry name" value="DUF6914"/>
    <property type="match status" value="1"/>
</dbReference>
<dbReference type="GeneID" id="28900184"/>
<evidence type="ECO:0000313" key="1">
    <source>
        <dbReference type="EMBL" id="KZF22516.1"/>
    </source>
</evidence>
<keyword evidence="2" id="KW-1185">Reference proteome</keyword>
<dbReference type="AlphaFoldDB" id="A0A165GRU8"/>
<dbReference type="EMBL" id="KV407458">
    <property type="protein sequence ID" value="KZF22516.1"/>
    <property type="molecule type" value="Genomic_DNA"/>
</dbReference>
<accession>A0A165GRU8</accession>
<dbReference type="RefSeq" id="XP_018188071.1">
    <property type="nucleotide sequence ID" value="XM_018335047.1"/>
</dbReference>
<dbReference type="OMA" id="FTENFLC"/>
<dbReference type="InParanoid" id="A0A165GRU8"/>
<evidence type="ECO:0000313" key="2">
    <source>
        <dbReference type="Proteomes" id="UP000076632"/>
    </source>
</evidence>
<sequence>MSSSSDRRSSAKMSLRQEAALIKKQQEDALARLPLNSLYIVLWIRSHPPHENDFHWGYYFHSTPQSGIKYHIKQLGSGWITDHGRTGGVFKSNFLCVLIQIATVAEGAGGQLDQIMRSHDGNVNSIPGVTCRVWILKILEKLMQSVIVRCSNADALLQECMAIGNQHGPEAAENHQPRPVVKSNLCF</sequence>
<organism evidence="1 2">
    <name type="scientific">Xylona heveae (strain CBS 132557 / TC161)</name>
    <dbReference type="NCBI Taxonomy" id="1328760"/>
    <lineage>
        <taxon>Eukaryota</taxon>
        <taxon>Fungi</taxon>
        <taxon>Dikarya</taxon>
        <taxon>Ascomycota</taxon>
        <taxon>Pezizomycotina</taxon>
        <taxon>Xylonomycetes</taxon>
        <taxon>Xylonales</taxon>
        <taxon>Xylonaceae</taxon>
        <taxon>Xylona</taxon>
    </lineage>
</organism>
<gene>
    <name evidence="1" type="ORF">L228DRAFT_267914</name>
</gene>
<dbReference type="Proteomes" id="UP000076632">
    <property type="component" value="Unassembled WGS sequence"/>
</dbReference>